<accession>A0AA41X1X2</accession>
<feature type="domain" description="Rad50/SbcC-type AAA" evidence="2">
    <location>
        <begin position="5"/>
        <end position="236"/>
    </location>
</feature>
<feature type="coiled-coil region" evidence="1">
    <location>
        <begin position="279"/>
        <end position="370"/>
    </location>
</feature>
<dbReference type="SUPFAM" id="SSF52540">
    <property type="entry name" value="P-loop containing nucleoside triphosphate hydrolases"/>
    <property type="match status" value="1"/>
</dbReference>
<gene>
    <name evidence="3" type="ORF">NLF92_07890</name>
</gene>
<name>A0AA41X1X2_9ALTE</name>
<dbReference type="Pfam" id="PF13476">
    <property type="entry name" value="AAA_23"/>
    <property type="match status" value="1"/>
</dbReference>
<organism evidence="3 4">
    <name type="scientific">Opacimonas viscosa</name>
    <dbReference type="NCBI Taxonomy" id="2961944"/>
    <lineage>
        <taxon>Bacteria</taxon>
        <taxon>Pseudomonadati</taxon>
        <taxon>Pseudomonadota</taxon>
        <taxon>Gammaproteobacteria</taxon>
        <taxon>Alteromonadales</taxon>
        <taxon>Alteromonadaceae</taxon>
        <taxon>Opacimonas</taxon>
    </lineage>
</organism>
<dbReference type="GO" id="GO:0016887">
    <property type="term" value="F:ATP hydrolysis activity"/>
    <property type="evidence" value="ECO:0007669"/>
    <property type="project" value="InterPro"/>
</dbReference>
<dbReference type="Pfam" id="PF13558">
    <property type="entry name" value="SbcC_Walker_B"/>
    <property type="match status" value="1"/>
</dbReference>
<evidence type="ECO:0000313" key="4">
    <source>
        <dbReference type="Proteomes" id="UP001165413"/>
    </source>
</evidence>
<dbReference type="GO" id="GO:0006302">
    <property type="term" value="P:double-strand break repair"/>
    <property type="evidence" value="ECO:0007669"/>
    <property type="project" value="InterPro"/>
</dbReference>
<keyword evidence="1" id="KW-0175">Coiled coil</keyword>
<protein>
    <submittedName>
        <fullName evidence="3">SMC family ATPase</fullName>
    </submittedName>
</protein>
<feature type="coiled-coil region" evidence="1">
    <location>
        <begin position="442"/>
        <end position="490"/>
    </location>
</feature>
<feature type="coiled-coil region" evidence="1">
    <location>
        <begin position="665"/>
        <end position="699"/>
    </location>
</feature>
<comment type="caution">
    <text evidence="3">The sequence shown here is derived from an EMBL/GenBank/DDBJ whole genome shotgun (WGS) entry which is preliminary data.</text>
</comment>
<dbReference type="Proteomes" id="UP001165413">
    <property type="component" value="Unassembled WGS sequence"/>
</dbReference>
<dbReference type="InterPro" id="IPR027417">
    <property type="entry name" value="P-loop_NTPase"/>
</dbReference>
<evidence type="ECO:0000313" key="3">
    <source>
        <dbReference type="EMBL" id="MCP3428866.1"/>
    </source>
</evidence>
<dbReference type="InterPro" id="IPR038729">
    <property type="entry name" value="Rad50/SbcC_AAA"/>
</dbReference>
<reference evidence="3" key="1">
    <citation type="submission" date="2022-07" db="EMBL/GenBank/DDBJ databases">
        <title>Characterization of the Novel Bacterium Alteromonas immobilis LMIT006 and Alteromonas gregis LMIT007.</title>
        <authorList>
            <person name="Lin X."/>
        </authorList>
    </citation>
    <scope>NUCLEOTIDE SEQUENCE</scope>
    <source>
        <strain evidence="3">LMIT007</strain>
    </source>
</reference>
<evidence type="ECO:0000259" key="2">
    <source>
        <dbReference type="Pfam" id="PF13476"/>
    </source>
</evidence>
<dbReference type="AlphaFoldDB" id="A0AA41X1X2"/>
<proteinExistence type="predicted"/>
<keyword evidence="4" id="KW-1185">Reference proteome</keyword>
<dbReference type="RefSeq" id="WP_254100561.1">
    <property type="nucleotide sequence ID" value="NZ_JANATA010000012.1"/>
</dbReference>
<dbReference type="EMBL" id="JANATA010000012">
    <property type="protein sequence ID" value="MCP3428866.1"/>
    <property type="molecule type" value="Genomic_DNA"/>
</dbReference>
<evidence type="ECO:0000256" key="1">
    <source>
        <dbReference type="SAM" id="Coils"/>
    </source>
</evidence>
<dbReference type="PANTHER" id="PTHR32114">
    <property type="entry name" value="ABC TRANSPORTER ABCH.3"/>
    <property type="match status" value="1"/>
</dbReference>
<dbReference type="PANTHER" id="PTHR32114:SF2">
    <property type="entry name" value="ABC TRANSPORTER ABCH.3"/>
    <property type="match status" value="1"/>
</dbReference>
<sequence>MKPTKLIIQAFGPFAGTEEVDLSVLGDNPLFLINGPTGAGKSSILDAICFALYGQTTGAERSGTQMRCDFADVQTLTQVTLEFILGDKHYRITRKPMQERPKSKGGGFTVQNSEAAIWEIDGSDNDRLMVSSSVKEADVAIKTLIGLDVEQFRQVMVLPQGKFRELLLADSKDREKIFSQLFQTSIYKKIEDALKEQAAGIKKAVDEHNIKIKGLLEGANLLTEAEIETSLNQLTPKLAEAVRAKNTAEFRVKEYDKNLHDANQLLLKFADMDAKIIALQQHEMQAANITDKKSQLKLASTAQIIQPNFVALDAANQSLHDIKQQYNQSEQRLNEAQSQVEIGLATLEQAQNAAQNIQDDRQKLTELQRYAKLSDKLKAAQNVLGLALTAQETSQVAFDTKQNEIATLNAAIAQKDADLKALNITIQPLAQEQIKLNGLAQVLAKRTQLDTAQQELSSLEQATANAKTHFDNANAELSKLNIQAMQTELTWHTNQAVLLASELADGEPCPVCGSLEHPHLASQNNALDVVTKEEVDVAREQVVQAAAARDIAKATYDEALSNETVQGRQIKALQEELGEAAWLSLAVVTEQFNQQNTKVKGLVSLQQQIVDITKALTEEQSQLSTIEEICSTLQAQAARDKEQCLLAQSKVTHLEEQTPLEYRDAELLSSNITTLTQQIENLDTALTTARDQEKQLQTELATAQGTHQSVAKQLDDITKNQKTAQAKWQAALSASVFDDEESFSQALLSHDEQEQLQEEIATYTATLAELNGAKTQLASELADKEKPELSDIQNALEQATAELSEQEAHWRELDQRNNQLLELQKKLAEAHTKNAALDEQYKVIGTLSEVANGQTGDKVSLQRFVLSVLLDDVLIQASQRLMHMSSGRYQLIRKEERAKGNKASGLELEVNDTHSGKSRPVATLSGGESFMASLSLALGLSDVVQAYSGGIKLDTLFIDEGFGSLDTESLDLAVRTLIDIQNDGRMIGIISHVSELKSQMGHRIDITSSTMGSKIRVIAA</sequence>
<feature type="coiled-coil region" evidence="1">
    <location>
        <begin position="753"/>
        <end position="840"/>
    </location>
</feature>
<dbReference type="Gene3D" id="3.40.50.300">
    <property type="entry name" value="P-loop containing nucleotide triphosphate hydrolases"/>
    <property type="match status" value="2"/>
</dbReference>